<name>A0A382SXR5_9ZZZZ</name>
<dbReference type="AlphaFoldDB" id="A0A382SXR5"/>
<gene>
    <name evidence="2" type="ORF">METZ01_LOCUS367530</name>
</gene>
<dbReference type="EMBL" id="UINC01132390">
    <property type="protein sequence ID" value="SVD14676.1"/>
    <property type="molecule type" value="Genomic_DNA"/>
</dbReference>
<feature type="region of interest" description="Disordered" evidence="1">
    <location>
        <begin position="1"/>
        <end position="24"/>
    </location>
</feature>
<accession>A0A382SXR5</accession>
<reference evidence="2" key="1">
    <citation type="submission" date="2018-05" db="EMBL/GenBank/DDBJ databases">
        <authorList>
            <person name="Lanie J.A."/>
            <person name="Ng W.-L."/>
            <person name="Kazmierczak K.M."/>
            <person name="Andrzejewski T.M."/>
            <person name="Davidsen T.M."/>
            <person name="Wayne K.J."/>
            <person name="Tettelin H."/>
            <person name="Glass J.I."/>
            <person name="Rusch D."/>
            <person name="Podicherti R."/>
            <person name="Tsui H.-C.T."/>
            <person name="Winkler M.E."/>
        </authorList>
    </citation>
    <scope>NUCLEOTIDE SEQUENCE</scope>
</reference>
<evidence type="ECO:0000256" key="1">
    <source>
        <dbReference type="SAM" id="MobiDB-lite"/>
    </source>
</evidence>
<protein>
    <recommendedName>
        <fullName evidence="3">ROK family protein</fullName>
    </recommendedName>
</protein>
<feature type="non-terminal residue" evidence="2">
    <location>
        <position position="155"/>
    </location>
</feature>
<sequence length="155" mass="17067">MLGLDGGASKVRGSEISPTPRGFEFEGASAENEYRNHPDYFKNFSPVDIDQQLNEKKSGKINLRKDEIKYGHVITDTIVKTIVDLVSQKPGPWIIGLGFPGLKTENNRGISAMANGPRIPNLASDIEIKLKYEQINLLKPIHQLGSDADYCGLGE</sequence>
<evidence type="ECO:0000313" key="2">
    <source>
        <dbReference type="EMBL" id="SVD14676.1"/>
    </source>
</evidence>
<proteinExistence type="predicted"/>
<organism evidence="2">
    <name type="scientific">marine metagenome</name>
    <dbReference type="NCBI Taxonomy" id="408172"/>
    <lineage>
        <taxon>unclassified sequences</taxon>
        <taxon>metagenomes</taxon>
        <taxon>ecological metagenomes</taxon>
    </lineage>
</organism>
<evidence type="ECO:0008006" key="3">
    <source>
        <dbReference type="Google" id="ProtNLM"/>
    </source>
</evidence>